<dbReference type="Proteomes" id="UP000494365">
    <property type="component" value="Unassembled WGS sequence"/>
</dbReference>
<feature type="region of interest" description="Disordered" evidence="1">
    <location>
        <begin position="99"/>
        <end position="140"/>
    </location>
</feature>
<proteinExistence type="predicted"/>
<name>A0A6S7BE90_9BURK</name>
<organism evidence="2 3">
    <name type="scientific">Paraburkholderia ultramafica</name>
    <dbReference type="NCBI Taxonomy" id="1544867"/>
    <lineage>
        <taxon>Bacteria</taxon>
        <taxon>Pseudomonadati</taxon>
        <taxon>Pseudomonadota</taxon>
        <taxon>Betaproteobacteria</taxon>
        <taxon>Burkholderiales</taxon>
        <taxon>Burkholderiaceae</taxon>
        <taxon>Paraburkholderia</taxon>
    </lineage>
</organism>
<evidence type="ECO:0000313" key="3">
    <source>
        <dbReference type="Proteomes" id="UP000494365"/>
    </source>
</evidence>
<dbReference type="AlphaFoldDB" id="A0A6S7BE90"/>
<gene>
    <name evidence="2" type="ORF">LMG28614_02639</name>
</gene>
<reference evidence="2 3" key="1">
    <citation type="submission" date="2020-04" db="EMBL/GenBank/DDBJ databases">
        <authorList>
            <person name="De Canck E."/>
        </authorList>
    </citation>
    <scope>NUCLEOTIDE SEQUENCE [LARGE SCALE GENOMIC DNA]</scope>
    <source>
        <strain evidence="2 3">LMG 28614</strain>
    </source>
</reference>
<sequence>MLPMMPRGRRMMARHVRRTKLRLPGRRFRWSPVRRAGRADKPVIAAPSTAPLQSRSEFSVAARAACGQIRLGRRGGGGHFAPPVPVYERGRTANLSVSVDHPTEFPNAAHARKRRGEAVGSNGITTSPMLERNNPAIQRQ</sequence>
<dbReference type="EMBL" id="CADIKK010000010">
    <property type="protein sequence ID" value="CAB3788033.1"/>
    <property type="molecule type" value="Genomic_DNA"/>
</dbReference>
<keyword evidence="3" id="KW-1185">Reference proteome</keyword>
<evidence type="ECO:0000256" key="1">
    <source>
        <dbReference type="SAM" id="MobiDB-lite"/>
    </source>
</evidence>
<accession>A0A6S7BE90</accession>
<evidence type="ECO:0000313" key="2">
    <source>
        <dbReference type="EMBL" id="CAB3788033.1"/>
    </source>
</evidence>
<protein>
    <submittedName>
        <fullName evidence="2">Uncharacterized protein</fullName>
    </submittedName>
</protein>